<dbReference type="RefSeq" id="WP_186500015.1">
    <property type="nucleotide sequence ID" value="NZ_AP023438.1"/>
</dbReference>
<name>A0A562WMB4_9ACTN</name>
<comment type="caution">
    <text evidence="1">The sequence shown here is derived from an EMBL/GenBank/DDBJ whole genome shotgun (WGS) entry which is preliminary data.</text>
</comment>
<dbReference type="Proteomes" id="UP000319728">
    <property type="component" value="Unassembled WGS sequence"/>
</dbReference>
<dbReference type="AlphaFoldDB" id="A0A562WMB4"/>
<reference evidence="1 2" key="1">
    <citation type="submission" date="2019-07" db="EMBL/GenBank/DDBJ databases">
        <title>R&amp;d 2014.</title>
        <authorList>
            <person name="Klenk H.-P."/>
        </authorList>
    </citation>
    <scope>NUCLEOTIDE SEQUENCE [LARGE SCALE GENOMIC DNA]</scope>
    <source>
        <strain evidence="1 2">DSM 43912</strain>
    </source>
</reference>
<accession>A0A562WMB4</accession>
<evidence type="ECO:0000313" key="2">
    <source>
        <dbReference type="Proteomes" id="UP000319728"/>
    </source>
</evidence>
<evidence type="ECO:0000313" key="1">
    <source>
        <dbReference type="EMBL" id="TWJ31017.1"/>
    </source>
</evidence>
<dbReference type="EMBL" id="VLLP01000001">
    <property type="protein sequence ID" value="TWJ31017.1"/>
    <property type="molecule type" value="Genomic_DNA"/>
</dbReference>
<gene>
    <name evidence="1" type="ORF">JD81_04569</name>
</gene>
<protein>
    <submittedName>
        <fullName evidence="1">Uncharacterized protein</fullName>
    </submittedName>
</protein>
<keyword evidence="2" id="KW-1185">Reference proteome</keyword>
<sequence length="57" mass="6057">MVAGSAELTGDIARRDRYRRAHDLLRTGPAGAVHGYGDEVRRALDDRSGDESDGGSA</sequence>
<proteinExistence type="predicted"/>
<organism evidence="1 2">
    <name type="scientific">Micromonospora sagamiensis</name>
    <dbReference type="NCBI Taxonomy" id="47875"/>
    <lineage>
        <taxon>Bacteria</taxon>
        <taxon>Bacillati</taxon>
        <taxon>Actinomycetota</taxon>
        <taxon>Actinomycetes</taxon>
        <taxon>Micromonosporales</taxon>
        <taxon>Micromonosporaceae</taxon>
        <taxon>Micromonospora</taxon>
    </lineage>
</organism>